<reference evidence="2 3" key="1">
    <citation type="submission" date="2019-12" db="EMBL/GenBank/DDBJ databases">
        <title>Draft genome sequences Bradyrhizobium cajani AMBPC1010, Bradyrhizobium pachyrhizi AMBPC1040 and Bradyrhizobium yuanmingense ALSPC3051, three plant growth promoting strains isolated from nodules of Cajanus cajan L. in Dominican Republic.</title>
        <authorList>
            <person name="Flores-Felix J.D."/>
            <person name="Araujo J."/>
            <person name="Diaz-Alcantara C."/>
            <person name="Gonzalez-Andres F."/>
            <person name="Velazquez E."/>
        </authorList>
    </citation>
    <scope>NUCLEOTIDE SEQUENCE [LARGE SCALE GENOMIC DNA]</scope>
    <source>
        <strain evidence="2 3">1010</strain>
    </source>
</reference>
<dbReference type="InterPro" id="IPR023606">
    <property type="entry name" value="CoA-Trfase_III_dom_1_sf"/>
</dbReference>
<dbReference type="Gene3D" id="3.30.1540.10">
    <property type="entry name" value="formyl-coa transferase, domain 3"/>
    <property type="match status" value="1"/>
</dbReference>
<dbReference type="Pfam" id="PF02515">
    <property type="entry name" value="CoA_transf_3"/>
    <property type="match status" value="1"/>
</dbReference>
<name>A0A844SYX5_9BRAD</name>
<protein>
    <submittedName>
        <fullName evidence="2">CoA transferase</fullName>
    </submittedName>
</protein>
<keyword evidence="1 2" id="KW-0808">Transferase</keyword>
<dbReference type="GO" id="GO:0008410">
    <property type="term" value="F:CoA-transferase activity"/>
    <property type="evidence" value="ECO:0007669"/>
    <property type="project" value="TreeGrafter"/>
</dbReference>
<dbReference type="PANTHER" id="PTHR48207:SF4">
    <property type="entry name" value="BLL6097 PROTEIN"/>
    <property type="match status" value="1"/>
</dbReference>
<dbReference type="AlphaFoldDB" id="A0A844SYX5"/>
<dbReference type="Gene3D" id="3.40.50.10540">
    <property type="entry name" value="Crotonobetainyl-coa:carnitine coa-transferase, domain 1"/>
    <property type="match status" value="1"/>
</dbReference>
<keyword evidence="3" id="KW-1185">Reference proteome</keyword>
<dbReference type="PANTHER" id="PTHR48207">
    <property type="entry name" value="SUCCINATE--HYDROXYMETHYLGLUTARATE COA-TRANSFERASE"/>
    <property type="match status" value="1"/>
</dbReference>
<dbReference type="SUPFAM" id="SSF89796">
    <property type="entry name" value="CoA-transferase family III (CaiB/BaiF)"/>
    <property type="match status" value="1"/>
</dbReference>
<evidence type="ECO:0000256" key="1">
    <source>
        <dbReference type="ARBA" id="ARBA00022679"/>
    </source>
</evidence>
<accession>A0A844SYX5</accession>
<dbReference type="EMBL" id="WQNE01000001">
    <property type="protein sequence ID" value="MVT71667.1"/>
    <property type="molecule type" value="Genomic_DNA"/>
</dbReference>
<gene>
    <name evidence="2" type="ORF">GPL20_00800</name>
</gene>
<evidence type="ECO:0000313" key="3">
    <source>
        <dbReference type="Proteomes" id="UP000449969"/>
    </source>
</evidence>
<dbReference type="OrthoDB" id="9806585at2"/>
<dbReference type="Proteomes" id="UP000449969">
    <property type="component" value="Unassembled WGS sequence"/>
</dbReference>
<dbReference type="InterPro" id="IPR050483">
    <property type="entry name" value="CoA-transferase_III_domain"/>
</dbReference>
<organism evidence="2 3">
    <name type="scientific">Bradyrhizobium cajani</name>
    <dbReference type="NCBI Taxonomy" id="1928661"/>
    <lineage>
        <taxon>Bacteria</taxon>
        <taxon>Pseudomonadati</taxon>
        <taxon>Pseudomonadota</taxon>
        <taxon>Alphaproteobacteria</taxon>
        <taxon>Hyphomicrobiales</taxon>
        <taxon>Nitrobacteraceae</taxon>
        <taxon>Bradyrhizobium</taxon>
    </lineage>
</organism>
<proteinExistence type="predicted"/>
<dbReference type="InterPro" id="IPR044855">
    <property type="entry name" value="CoA-Trfase_III_dom3_sf"/>
</dbReference>
<evidence type="ECO:0000313" key="2">
    <source>
        <dbReference type="EMBL" id="MVT71667.1"/>
    </source>
</evidence>
<sequence length="473" mass="50721">MSEGPVAQWLPGPFAFSGVASEALAKSASAGFKSALAGNSAIISRCKGELSMSTKPQLPQRPPRAEVGPTALDGLLVVDFTRVVAGPACTQTLADFGARVIKIENPDGGDDTRAYEHAEIGGESAAYLSLNRNKCGIALDLAVPEAREIALDLIRRADVVVENFSSGVMKKFGLNYEAVAPLNPRLIYCSISAYGRTGPFASRPGFDPITQAESGFMSLNGFSDGPPVRTGPPIVDIATGMTACNAILLALLARDRLGRGQHVEVALFDIAMAMTGFYGMAYLINGQNPGRFGNSPSGSPTVGVYEASDGPLYMACANDRLYKRLVVEVLNRPDLITDPQFATRKARSANKELLRAAIAEVFANDSLENWMAKMKLANIPVGYLRTVEEGFNAPEVRERHRLHQIPHPTAEWVPNIEPPISMSVTPAMDPVAAPLLGEHTDRVLRDTLGYDDRRIAELARRGVFGSSKPLASL</sequence>
<comment type="caution">
    <text evidence="2">The sequence shown here is derived from an EMBL/GenBank/DDBJ whole genome shotgun (WGS) entry which is preliminary data.</text>
</comment>
<dbReference type="InterPro" id="IPR003673">
    <property type="entry name" value="CoA-Trfase_fam_III"/>
</dbReference>